<evidence type="ECO:0000256" key="1">
    <source>
        <dbReference type="SAM" id="SignalP"/>
    </source>
</evidence>
<feature type="signal peptide" evidence="1">
    <location>
        <begin position="1"/>
        <end position="24"/>
    </location>
</feature>
<name>A0ABU4JI62_9FLAO</name>
<dbReference type="InterPro" id="IPR026341">
    <property type="entry name" value="T9SS_type_B"/>
</dbReference>
<reference evidence="2 3" key="1">
    <citation type="submission" date="2023-11" db="EMBL/GenBank/DDBJ databases">
        <title>First isolation, identification, and characterization of non-pathogenic Epilithonimonas ginsengisoli isolated from diseased farmed rainbow trout (Oncorhynchus mykiss) in Chile.</title>
        <authorList>
            <person name="Miranda C.D."/>
            <person name="Irgang R."/>
            <person name="Concha C."/>
            <person name="Rojas R."/>
            <person name="Avendano R."/>
        </authorList>
    </citation>
    <scope>NUCLEOTIDE SEQUENCE [LARGE SCALE GENOMIC DNA]</scope>
    <source>
        <strain evidence="2 3">FP99</strain>
    </source>
</reference>
<dbReference type="InterPro" id="IPR049804">
    <property type="entry name" value="Choice_anch_L"/>
</dbReference>
<accession>A0ABU4JI62</accession>
<sequence length="770" mass="85133">MKFSTSFQFLFYVLSIIFSNYAKAQYISVDTNYTADQLVKDIFIGSQNASCITVDNVTVTGWDFGGGDLSYGYFNRNGSAFEVEEGIVLSSGRVSEAVGSFPWIQSATAFTWGGDPDLERGANISNTTNATILEFDFTSNQSDKISFDYMFLSEQYLRLSDPGTCGYTDGFAFLIKKVGDPDYQNIAVIPGSQTPITSNNVRGAGGKCSPINENYFGHYNPNYSPVSFNGQTAILSAKTEVVPGQKYHIKLVIADQGNGLYDSGVFLKAGSFTGNIDLGPDLTLENSDPLCAGSYHDITTVSGATSYRWFRNGIPIPGTDDIDTYRATQEGDYRVDIVLSSGCKLEGNLRIEDAPVAQISTTPIMICDNDFNGSFTAKLSQFDSQIIRDYDENVFDRFYSLTPGGAAIDPDSDFIFSSDPQTLYLSVGAKTCIPDIYPIQFYFGTQLKFNTVQEIDICDDDISGNQTFNLSDYVEVITDETDVTATYFDDESKAKLGGNSTISNSQTISADAKFFIRIEKAKFCPSYKEITFKFKQPQESTVLKNMKTVICKGATVDLDAGSGFQFYEWSNGVKGQFENEIEDVPAGDYWVKLTYNDCVYQQFVKITEAEEPMIDNILIEGTTATVLVSGGTLPYEFALDSGTYQSSNIFTNVELGSHTVYVKGGDGCTVIAQQFTLINSLNIITPNGDGVNDVIDYSSLLKKLEPKFEIYDRFGILIFKGDTSNRFIWNGSFSGKTLPTSSYWYILEWNETGNPQRVQQNGWILLKNRN</sequence>
<gene>
    <name evidence="2" type="ORF">NG800_010695</name>
</gene>
<comment type="caution">
    <text evidence="2">The sequence shown here is derived from an EMBL/GenBank/DDBJ whole genome shotgun (WGS) entry which is preliminary data.</text>
</comment>
<evidence type="ECO:0000313" key="3">
    <source>
        <dbReference type="Proteomes" id="UP001204439"/>
    </source>
</evidence>
<dbReference type="Proteomes" id="UP001204439">
    <property type="component" value="Unassembled WGS sequence"/>
</dbReference>
<feature type="chain" id="PRO_5046079512" evidence="1">
    <location>
        <begin position="25"/>
        <end position="770"/>
    </location>
</feature>
<dbReference type="RefSeq" id="WP_063970692.1">
    <property type="nucleotide sequence ID" value="NZ_JAMXLT020000017.1"/>
</dbReference>
<evidence type="ECO:0000313" key="2">
    <source>
        <dbReference type="EMBL" id="MDW8549380.1"/>
    </source>
</evidence>
<keyword evidence="3" id="KW-1185">Reference proteome</keyword>
<dbReference type="Pfam" id="PF13585">
    <property type="entry name" value="CHU_C"/>
    <property type="match status" value="1"/>
</dbReference>
<organism evidence="2 3">
    <name type="scientific">Epilithonimonas ginsengisoli</name>
    <dbReference type="NCBI Taxonomy" id="1245592"/>
    <lineage>
        <taxon>Bacteria</taxon>
        <taxon>Pseudomonadati</taxon>
        <taxon>Bacteroidota</taxon>
        <taxon>Flavobacteriia</taxon>
        <taxon>Flavobacteriales</taxon>
        <taxon>Weeksellaceae</taxon>
        <taxon>Chryseobacterium group</taxon>
        <taxon>Epilithonimonas</taxon>
    </lineage>
</organism>
<protein>
    <submittedName>
        <fullName evidence="2">Choice-of-anchor L domain-containing protein</fullName>
    </submittedName>
</protein>
<proteinExistence type="predicted"/>
<dbReference type="NCBIfam" id="NF038133">
    <property type="entry name" value="choice_anch_L"/>
    <property type="match status" value="1"/>
</dbReference>
<dbReference type="NCBIfam" id="TIGR04131">
    <property type="entry name" value="Bac_Flav_CTERM"/>
    <property type="match status" value="1"/>
</dbReference>
<dbReference type="EMBL" id="JAMXLT020000017">
    <property type="protein sequence ID" value="MDW8549380.1"/>
    <property type="molecule type" value="Genomic_DNA"/>
</dbReference>
<keyword evidence="1" id="KW-0732">Signal</keyword>